<dbReference type="GO" id="GO:0016791">
    <property type="term" value="F:phosphatase activity"/>
    <property type="evidence" value="ECO:0007669"/>
    <property type="project" value="UniProtKB-ARBA"/>
</dbReference>
<dbReference type="Gene3D" id="3.40.50.1000">
    <property type="entry name" value="HAD superfamily/HAD-like"/>
    <property type="match status" value="1"/>
</dbReference>
<dbReference type="PRINTS" id="PR00413">
    <property type="entry name" value="HADHALOGNASE"/>
</dbReference>
<dbReference type="Gene3D" id="1.10.150.750">
    <property type="match status" value="1"/>
</dbReference>
<organism evidence="2 3">
    <name type="scientific">Calocera cornea HHB12733</name>
    <dbReference type="NCBI Taxonomy" id="1353952"/>
    <lineage>
        <taxon>Eukaryota</taxon>
        <taxon>Fungi</taxon>
        <taxon>Dikarya</taxon>
        <taxon>Basidiomycota</taxon>
        <taxon>Agaricomycotina</taxon>
        <taxon>Dacrymycetes</taxon>
        <taxon>Dacrymycetales</taxon>
        <taxon>Dacrymycetaceae</taxon>
        <taxon>Calocera</taxon>
    </lineage>
</organism>
<name>A0A165JPY7_9BASI</name>
<sequence length="250" mass="28366">MSLKAPRSSKKLTDFKLLCFDCYGTLIDWETGIYDGLKPLLERISEPRTWLKKEVLETFGRTESAIQEKHPTMHYTDVLSEAYKKFAKDKFAYDASQDEANMFAASTAQWYPFPDTVGALAELSKHYKLVVLSNTDQIIFTESRRLLEHGFTFDKVLLAEELGHYKPDPRNFEAMLKVAKDEFGIDKDEVLVTAQSLFHDHNPATKLGLSSAWISRKDAFMGHVAPGAKYDWKFDTMGDMAAAVKAETST</sequence>
<protein>
    <submittedName>
        <fullName evidence="2">Putative haloalkanoic acid dehalogenase</fullName>
    </submittedName>
</protein>
<dbReference type="EMBL" id="KV423918">
    <property type="protein sequence ID" value="KZT62124.1"/>
    <property type="molecule type" value="Genomic_DNA"/>
</dbReference>
<dbReference type="PANTHER" id="PTHR43316">
    <property type="entry name" value="HYDROLASE, HALOACID DELAHOGENASE-RELATED"/>
    <property type="match status" value="1"/>
</dbReference>
<dbReference type="Pfam" id="PF00702">
    <property type="entry name" value="Hydrolase"/>
    <property type="match status" value="1"/>
</dbReference>
<dbReference type="InterPro" id="IPR006439">
    <property type="entry name" value="HAD-SF_hydro_IA"/>
</dbReference>
<dbReference type="InterPro" id="IPR036412">
    <property type="entry name" value="HAD-like_sf"/>
</dbReference>
<dbReference type="InParanoid" id="A0A165JPY7"/>
<reference evidence="2 3" key="1">
    <citation type="journal article" date="2016" name="Mol. Biol. Evol.">
        <title>Comparative Genomics of Early-Diverging Mushroom-Forming Fungi Provides Insights into the Origins of Lignocellulose Decay Capabilities.</title>
        <authorList>
            <person name="Nagy L.G."/>
            <person name="Riley R."/>
            <person name="Tritt A."/>
            <person name="Adam C."/>
            <person name="Daum C."/>
            <person name="Floudas D."/>
            <person name="Sun H."/>
            <person name="Yadav J.S."/>
            <person name="Pangilinan J."/>
            <person name="Larsson K.H."/>
            <person name="Matsuura K."/>
            <person name="Barry K."/>
            <person name="Labutti K."/>
            <person name="Kuo R."/>
            <person name="Ohm R.A."/>
            <person name="Bhattacharya S.S."/>
            <person name="Shirouzu T."/>
            <person name="Yoshinaga Y."/>
            <person name="Martin F.M."/>
            <person name="Grigoriev I.V."/>
            <person name="Hibbett D.S."/>
        </authorList>
    </citation>
    <scope>NUCLEOTIDE SEQUENCE [LARGE SCALE GENOMIC DNA]</scope>
    <source>
        <strain evidence="2 3">HHB12733</strain>
    </source>
</reference>
<dbReference type="AlphaFoldDB" id="A0A165JPY7"/>
<dbReference type="Proteomes" id="UP000076842">
    <property type="component" value="Unassembled WGS sequence"/>
</dbReference>
<dbReference type="SFLD" id="SFLDG01129">
    <property type="entry name" value="C1.5:_HAD__Beta-PGM__Phosphata"/>
    <property type="match status" value="1"/>
</dbReference>
<dbReference type="InterPro" id="IPR051540">
    <property type="entry name" value="S-2-haloacid_dehalogenase"/>
</dbReference>
<evidence type="ECO:0000256" key="1">
    <source>
        <dbReference type="ARBA" id="ARBA00022801"/>
    </source>
</evidence>
<dbReference type="STRING" id="1353952.A0A165JPY7"/>
<keyword evidence="1" id="KW-0378">Hydrolase</keyword>
<keyword evidence="3" id="KW-1185">Reference proteome</keyword>
<dbReference type="SUPFAM" id="SSF56784">
    <property type="entry name" value="HAD-like"/>
    <property type="match status" value="1"/>
</dbReference>
<gene>
    <name evidence="2" type="ORF">CALCODRAFT_426490</name>
</gene>
<evidence type="ECO:0000313" key="3">
    <source>
        <dbReference type="Proteomes" id="UP000076842"/>
    </source>
</evidence>
<dbReference type="InterPro" id="IPR023214">
    <property type="entry name" value="HAD_sf"/>
</dbReference>
<dbReference type="NCBIfam" id="TIGR01493">
    <property type="entry name" value="HAD-SF-IA-v2"/>
    <property type="match status" value="1"/>
</dbReference>
<dbReference type="PANTHER" id="PTHR43316:SF9">
    <property type="entry name" value="ACID DEHALOGENASE, PUTATIVE (AFU_ORTHOLOGUE AFUA_6G14460)-RELATED"/>
    <property type="match status" value="1"/>
</dbReference>
<proteinExistence type="predicted"/>
<dbReference type="OrthoDB" id="20198at2759"/>
<dbReference type="SFLD" id="SFLDS00003">
    <property type="entry name" value="Haloacid_Dehalogenase"/>
    <property type="match status" value="1"/>
</dbReference>
<accession>A0A165JPY7</accession>
<evidence type="ECO:0000313" key="2">
    <source>
        <dbReference type="EMBL" id="KZT62124.1"/>
    </source>
</evidence>